<dbReference type="RefSeq" id="WP_379896176.1">
    <property type="nucleotide sequence ID" value="NZ_JBHSQV010000184.1"/>
</dbReference>
<name>A0ABW1IUJ2_9BACL</name>
<dbReference type="SUPFAM" id="SSF47323">
    <property type="entry name" value="Anticodon-binding domain of a subclass of class I aminoacyl-tRNA synthetases"/>
    <property type="match status" value="1"/>
</dbReference>
<dbReference type="Proteomes" id="UP001596250">
    <property type="component" value="Unassembled WGS sequence"/>
</dbReference>
<reference evidence="9" key="1">
    <citation type="journal article" date="2019" name="Int. J. Syst. Evol. Microbiol.">
        <title>The Global Catalogue of Microorganisms (GCM) 10K type strain sequencing project: providing services to taxonomists for standard genome sequencing and annotation.</title>
        <authorList>
            <consortium name="The Broad Institute Genomics Platform"/>
            <consortium name="The Broad Institute Genome Sequencing Center for Infectious Disease"/>
            <person name="Wu L."/>
            <person name="Ma J."/>
        </authorList>
    </citation>
    <scope>NUCLEOTIDE SEQUENCE [LARGE SCALE GENOMIC DNA]</scope>
    <source>
        <strain evidence="9">CCM 8749</strain>
    </source>
</reference>
<evidence type="ECO:0000256" key="4">
    <source>
        <dbReference type="ARBA" id="ARBA00022741"/>
    </source>
</evidence>
<dbReference type="Gene3D" id="3.40.50.620">
    <property type="entry name" value="HUPs"/>
    <property type="match status" value="1"/>
</dbReference>
<dbReference type="Pfam" id="PF05746">
    <property type="entry name" value="DALR_1"/>
    <property type="match status" value="1"/>
</dbReference>
<comment type="caution">
    <text evidence="8">The sequence shown here is derived from an EMBL/GenBank/DDBJ whole genome shotgun (WGS) entry which is preliminary data.</text>
</comment>
<dbReference type="InterPro" id="IPR008909">
    <property type="entry name" value="DALR_anticod-bd"/>
</dbReference>
<evidence type="ECO:0000313" key="9">
    <source>
        <dbReference type="Proteomes" id="UP001596250"/>
    </source>
</evidence>
<comment type="similarity">
    <text evidence="1">Belongs to the class-I aminoacyl-tRNA synthetase family.</text>
</comment>
<protein>
    <recommendedName>
        <fullName evidence="2">arginine--tRNA ligase</fullName>
        <ecNumber evidence="2">6.1.1.19</ecNumber>
    </recommendedName>
</protein>
<dbReference type="SMART" id="SM00836">
    <property type="entry name" value="DALR_1"/>
    <property type="match status" value="1"/>
</dbReference>
<dbReference type="PANTHER" id="PTHR11956:SF5">
    <property type="entry name" value="ARGININE--TRNA LIGASE, CYTOPLASMIC"/>
    <property type="match status" value="1"/>
</dbReference>
<keyword evidence="5" id="KW-0067">ATP-binding</keyword>
<dbReference type="EMBL" id="JBHSQV010000184">
    <property type="protein sequence ID" value="MFC5988696.1"/>
    <property type="molecule type" value="Genomic_DNA"/>
</dbReference>
<evidence type="ECO:0000256" key="3">
    <source>
        <dbReference type="ARBA" id="ARBA00022598"/>
    </source>
</evidence>
<sequence length="190" mass="21436">MSGRQGIGIKIHDLIERMESVIEQARSEHAGMSSKELATAAIRYYLLRFHLHTEVVFDLQQATEITGNTGVYVMYAHARAVSILNKARELGIQPSTIPNMPELKMEEVALLRHLSAWQETLYSASRQLAPHILCGYAYELAGLFNNFYANCPILKADDQHRTFRVWLTSKFQAILGDALHVLGLPAPERM</sequence>
<accession>A0ABW1IUJ2</accession>
<proteinExistence type="inferred from homology"/>
<keyword evidence="3" id="KW-0436">Ligase</keyword>
<organism evidence="8 9">
    <name type="scientific">Marinicrinis lubricantis</name>
    <dbReference type="NCBI Taxonomy" id="2086470"/>
    <lineage>
        <taxon>Bacteria</taxon>
        <taxon>Bacillati</taxon>
        <taxon>Bacillota</taxon>
        <taxon>Bacilli</taxon>
        <taxon>Bacillales</taxon>
        <taxon>Paenibacillaceae</taxon>
    </lineage>
</organism>
<dbReference type="EC" id="6.1.1.19" evidence="2"/>
<dbReference type="PANTHER" id="PTHR11956">
    <property type="entry name" value="ARGINYL-TRNA SYNTHETASE"/>
    <property type="match status" value="1"/>
</dbReference>
<dbReference type="InterPro" id="IPR014729">
    <property type="entry name" value="Rossmann-like_a/b/a_fold"/>
</dbReference>
<feature type="domain" description="DALR anticodon binding" evidence="7">
    <location>
        <begin position="73"/>
        <end position="190"/>
    </location>
</feature>
<evidence type="ECO:0000256" key="2">
    <source>
        <dbReference type="ARBA" id="ARBA00012837"/>
    </source>
</evidence>
<comment type="catalytic activity">
    <reaction evidence="6">
        <text>tRNA(Arg) + L-arginine + ATP = L-arginyl-tRNA(Arg) + AMP + diphosphate</text>
        <dbReference type="Rhea" id="RHEA:20301"/>
        <dbReference type="Rhea" id="RHEA-COMP:9658"/>
        <dbReference type="Rhea" id="RHEA-COMP:9673"/>
        <dbReference type="ChEBI" id="CHEBI:30616"/>
        <dbReference type="ChEBI" id="CHEBI:32682"/>
        <dbReference type="ChEBI" id="CHEBI:33019"/>
        <dbReference type="ChEBI" id="CHEBI:78442"/>
        <dbReference type="ChEBI" id="CHEBI:78513"/>
        <dbReference type="ChEBI" id="CHEBI:456215"/>
        <dbReference type="EC" id="6.1.1.19"/>
    </reaction>
</comment>
<keyword evidence="4" id="KW-0547">Nucleotide-binding</keyword>
<dbReference type="InterPro" id="IPR001278">
    <property type="entry name" value="Arg-tRNA-ligase"/>
</dbReference>
<dbReference type="Gene3D" id="1.10.730.10">
    <property type="entry name" value="Isoleucyl-tRNA Synthetase, Domain 1"/>
    <property type="match status" value="1"/>
</dbReference>
<evidence type="ECO:0000256" key="1">
    <source>
        <dbReference type="ARBA" id="ARBA00005594"/>
    </source>
</evidence>
<gene>
    <name evidence="8" type="ORF">ACFPXP_20020</name>
</gene>
<evidence type="ECO:0000259" key="7">
    <source>
        <dbReference type="SMART" id="SM00836"/>
    </source>
</evidence>
<evidence type="ECO:0000313" key="8">
    <source>
        <dbReference type="EMBL" id="MFC5988696.1"/>
    </source>
</evidence>
<keyword evidence="9" id="KW-1185">Reference proteome</keyword>
<evidence type="ECO:0000256" key="5">
    <source>
        <dbReference type="ARBA" id="ARBA00022840"/>
    </source>
</evidence>
<dbReference type="InterPro" id="IPR009080">
    <property type="entry name" value="tRNAsynth_Ia_anticodon-bd"/>
</dbReference>
<evidence type="ECO:0000256" key="6">
    <source>
        <dbReference type="ARBA" id="ARBA00049339"/>
    </source>
</evidence>